<keyword evidence="3" id="KW-1185">Reference proteome</keyword>
<gene>
    <name evidence="2" type="ORF">EVAR_4744_1</name>
</gene>
<proteinExistence type="predicted"/>
<comment type="caution">
    <text evidence="2">The sequence shown here is derived from an EMBL/GenBank/DDBJ whole genome shotgun (WGS) entry which is preliminary data.</text>
</comment>
<feature type="region of interest" description="Disordered" evidence="1">
    <location>
        <begin position="1"/>
        <end position="57"/>
    </location>
</feature>
<reference evidence="2 3" key="1">
    <citation type="journal article" date="2019" name="Commun. Biol.">
        <title>The bagworm genome reveals a unique fibroin gene that provides high tensile strength.</title>
        <authorList>
            <person name="Kono N."/>
            <person name="Nakamura H."/>
            <person name="Ohtoshi R."/>
            <person name="Tomita M."/>
            <person name="Numata K."/>
            <person name="Arakawa K."/>
        </authorList>
    </citation>
    <scope>NUCLEOTIDE SEQUENCE [LARGE SCALE GENOMIC DNA]</scope>
</reference>
<evidence type="ECO:0000313" key="2">
    <source>
        <dbReference type="EMBL" id="GBP07358.1"/>
    </source>
</evidence>
<dbReference type="AlphaFoldDB" id="A0A4C1T1M4"/>
<protein>
    <submittedName>
        <fullName evidence="2">Uncharacterized protein</fullName>
    </submittedName>
</protein>
<organism evidence="2 3">
    <name type="scientific">Eumeta variegata</name>
    <name type="common">Bagworm moth</name>
    <name type="synonym">Eumeta japonica</name>
    <dbReference type="NCBI Taxonomy" id="151549"/>
    <lineage>
        <taxon>Eukaryota</taxon>
        <taxon>Metazoa</taxon>
        <taxon>Ecdysozoa</taxon>
        <taxon>Arthropoda</taxon>
        <taxon>Hexapoda</taxon>
        <taxon>Insecta</taxon>
        <taxon>Pterygota</taxon>
        <taxon>Neoptera</taxon>
        <taxon>Endopterygota</taxon>
        <taxon>Lepidoptera</taxon>
        <taxon>Glossata</taxon>
        <taxon>Ditrysia</taxon>
        <taxon>Tineoidea</taxon>
        <taxon>Psychidae</taxon>
        <taxon>Oiketicinae</taxon>
        <taxon>Eumeta</taxon>
    </lineage>
</organism>
<accession>A0A4C1T1M4</accession>
<sequence length="94" mass="9834">MIKQALGTGGQTSTKQGPAGPVPQLRMAGHPSARDDGEARAAPAPAPAPGHTFRPLPDNNRFCLSLDKLLKCRAANGRFVGALKSDREIDKCAS</sequence>
<name>A0A4C1T1M4_EUMVA</name>
<evidence type="ECO:0000313" key="3">
    <source>
        <dbReference type="Proteomes" id="UP000299102"/>
    </source>
</evidence>
<evidence type="ECO:0000256" key="1">
    <source>
        <dbReference type="SAM" id="MobiDB-lite"/>
    </source>
</evidence>
<dbReference type="Proteomes" id="UP000299102">
    <property type="component" value="Unassembled WGS sequence"/>
</dbReference>
<dbReference type="EMBL" id="BGZK01000026">
    <property type="protein sequence ID" value="GBP07358.1"/>
    <property type="molecule type" value="Genomic_DNA"/>
</dbReference>